<dbReference type="NCBIfam" id="TIGR01140">
    <property type="entry name" value="L_thr_O3P_dcar"/>
    <property type="match status" value="1"/>
</dbReference>
<dbReference type="UniPathway" id="UPA00148"/>
<evidence type="ECO:0000256" key="6">
    <source>
        <dbReference type="ARBA" id="ARBA00022898"/>
    </source>
</evidence>
<evidence type="ECO:0000256" key="5">
    <source>
        <dbReference type="ARBA" id="ARBA00022573"/>
    </source>
</evidence>
<comment type="catalytic activity">
    <reaction evidence="9">
        <text>O-phospho-L-threonine + H(+) = (R)-1-aminopropan-2-yl phosphate + CO2</text>
        <dbReference type="Rhea" id="RHEA:11492"/>
        <dbReference type="ChEBI" id="CHEBI:15378"/>
        <dbReference type="ChEBI" id="CHEBI:16526"/>
        <dbReference type="ChEBI" id="CHEBI:58563"/>
        <dbReference type="ChEBI" id="CHEBI:58675"/>
        <dbReference type="EC" id="4.1.1.81"/>
    </reaction>
</comment>
<dbReference type="InterPro" id="IPR015422">
    <property type="entry name" value="PyrdxlP-dep_Trfase_small"/>
</dbReference>
<evidence type="ECO:0000256" key="3">
    <source>
        <dbReference type="ARBA" id="ARBA00004953"/>
    </source>
</evidence>
<dbReference type="InterPro" id="IPR004839">
    <property type="entry name" value="Aminotransferase_I/II_large"/>
</dbReference>
<comment type="caution">
    <text evidence="11">The sequence shown here is derived from an EMBL/GenBank/DDBJ whole genome shotgun (WGS) entry which is preliminary data.</text>
</comment>
<dbReference type="InterPro" id="IPR015421">
    <property type="entry name" value="PyrdxlP-dep_Trfase_major"/>
</dbReference>
<evidence type="ECO:0000256" key="8">
    <source>
        <dbReference type="ARBA" id="ARBA00029996"/>
    </source>
</evidence>
<dbReference type="PANTHER" id="PTHR42885">
    <property type="entry name" value="HISTIDINOL-PHOSPHATE AMINOTRANSFERASE-RELATED"/>
    <property type="match status" value="1"/>
</dbReference>
<comment type="pathway">
    <text evidence="3">Cofactor biosynthesis; adenosylcobalamin biosynthesis.</text>
</comment>
<dbReference type="GO" id="GO:0030170">
    <property type="term" value="F:pyridoxal phosphate binding"/>
    <property type="evidence" value="ECO:0007669"/>
    <property type="project" value="InterPro"/>
</dbReference>
<dbReference type="GO" id="GO:0048472">
    <property type="term" value="F:threonine-phosphate decarboxylase activity"/>
    <property type="evidence" value="ECO:0007669"/>
    <property type="project" value="UniProtKB-EC"/>
</dbReference>
<dbReference type="EMBL" id="MLJW01007406">
    <property type="protein sequence ID" value="OIQ65345.1"/>
    <property type="molecule type" value="Genomic_DNA"/>
</dbReference>
<dbReference type="InterPro" id="IPR005860">
    <property type="entry name" value="CobD"/>
</dbReference>
<comment type="function">
    <text evidence="2">Decarboxylates L-threonine-O-3-phosphate to yield (R)-1-amino-2-propanol O-2-phosphate, the precursor for the linkage between the nucleotide loop and the corrin ring in cobalamin.</text>
</comment>
<keyword evidence="11" id="KW-0032">Aminotransferase</keyword>
<evidence type="ECO:0000313" key="11">
    <source>
        <dbReference type="EMBL" id="OIQ65345.1"/>
    </source>
</evidence>
<dbReference type="PROSITE" id="PS00105">
    <property type="entry name" value="AA_TRANSFER_CLASS_1"/>
    <property type="match status" value="1"/>
</dbReference>
<evidence type="ECO:0000256" key="4">
    <source>
        <dbReference type="ARBA" id="ARBA00012285"/>
    </source>
</evidence>
<dbReference type="InterPro" id="IPR004838">
    <property type="entry name" value="NHTrfase_class1_PyrdxlP-BS"/>
</dbReference>
<gene>
    <name evidence="11" type="primary">hisC_14</name>
    <name evidence="11" type="ORF">GALL_530980</name>
</gene>
<dbReference type="EC" id="4.1.1.81" evidence="4"/>
<dbReference type="Gene3D" id="3.90.1150.10">
    <property type="entry name" value="Aspartate Aminotransferase, domain 1"/>
    <property type="match status" value="1"/>
</dbReference>
<organism evidence="11">
    <name type="scientific">mine drainage metagenome</name>
    <dbReference type="NCBI Taxonomy" id="410659"/>
    <lineage>
        <taxon>unclassified sequences</taxon>
        <taxon>metagenomes</taxon>
        <taxon>ecological metagenomes</taxon>
    </lineage>
</organism>
<dbReference type="CDD" id="cd00609">
    <property type="entry name" value="AAT_like"/>
    <property type="match status" value="1"/>
</dbReference>
<evidence type="ECO:0000256" key="9">
    <source>
        <dbReference type="ARBA" id="ARBA00048531"/>
    </source>
</evidence>
<dbReference type="GO" id="GO:0008483">
    <property type="term" value="F:transaminase activity"/>
    <property type="evidence" value="ECO:0007669"/>
    <property type="project" value="UniProtKB-KW"/>
</dbReference>
<name>A0A1J5P1D6_9ZZZZ</name>
<dbReference type="GO" id="GO:0009236">
    <property type="term" value="P:cobalamin biosynthetic process"/>
    <property type="evidence" value="ECO:0007669"/>
    <property type="project" value="UniProtKB-UniPathway"/>
</dbReference>
<keyword evidence="7" id="KW-0456">Lyase</keyword>
<proteinExistence type="predicted"/>
<keyword evidence="11" id="KW-0808">Transferase</keyword>
<reference evidence="11" key="1">
    <citation type="submission" date="2016-10" db="EMBL/GenBank/DDBJ databases">
        <title>Sequence of Gallionella enrichment culture.</title>
        <authorList>
            <person name="Poehlein A."/>
            <person name="Muehling M."/>
            <person name="Daniel R."/>
        </authorList>
    </citation>
    <scope>NUCLEOTIDE SEQUENCE</scope>
</reference>
<dbReference type="InterPro" id="IPR015424">
    <property type="entry name" value="PyrdxlP-dep_Trfase"/>
</dbReference>
<dbReference type="PANTHER" id="PTHR42885:SF1">
    <property type="entry name" value="THREONINE-PHOSPHATE DECARBOXYLASE"/>
    <property type="match status" value="1"/>
</dbReference>
<dbReference type="AlphaFoldDB" id="A0A1J5P1D6"/>
<protein>
    <recommendedName>
        <fullName evidence="4">threonine-phosphate decarboxylase</fullName>
        <ecNumber evidence="4">4.1.1.81</ecNumber>
    </recommendedName>
    <alternativeName>
        <fullName evidence="8">L-threonine-O-3-phosphate decarboxylase</fullName>
    </alternativeName>
</protein>
<evidence type="ECO:0000256" key="7">
    <source>
        <dbReference type="ARBA" id="ARBA00023239"/>
    </source>
</evidence>
<evidence type="ECO:0000256" key="2">
    <source>
        <dbReference type="ARBA" id="ARBA00003444"/>
    </source>
</evidence>
<dbReference type="Pfam" id="PF00155">
    <property type="entry name" value="Aminotran_1_2"/>
    <property type="match status" value="1"/>
</dbReference>
<keyword evidence="6" id="KW-0663">Pyridoxal phosphate</keyword>
<feature type="domain" description="Aminotransferase class I/classII large" evidence="10">
    <location>
        <begin position="29"/>
        <end position="280"/>
    </location>
</feature>
<comment type="cofactor">
    <cofactor evidence="1">
        <name>pyridoxal 5'-phosphate</name>
        <dbReference type="ChEBI" id="CHEBI:597326"/>
    </cofactor>
</comment>
<accession>A0A1J5P1D6</accession>
<evidence type="ECO:0000259" key="10">
    <source>
        <dbReference type="Pfam" id="PF00155"/>
    </source>
</evidence>
<dbReference type="SUPFAM" id="SSF53383">
    <property type="entry name" value="PLP-dependent transferases"/>
    <property type="match status" value="1"/>
</dbReference>
<sequence length="290" mass="32193">MPPIPRHLWQRLPEDDDGLLVAAQHYYQAPHILPVAGSQAALQALPALRAPGRVGMFFPSYAEHAHAWEKAGHTVVPLTADAMQLDDIDVLLLIHPNNPTGTHYDNAQLLNWHSQLAARGGWLVADEAYIYADPVHSLTPYTNRSGLIVMRSLGKFFGLAGARVGFVMAQAELLQRLQAELGPWTIAHPARWLATQALHDSTWQAYSRAQLGQSTERLAGLLQQHELAVHGRTALFHWLITPHAAALYQHLAQCGILTRLFSEPVSLRIGLPGTEADWQRLEQGLSTWQR</sequence>
<evidence type="ECO:0000256" key="1">
    <source>
        <dbReference type="ARBA" id="ARBA00001933"/>
    </source>
</evidence>
<keyword evidence="5" id="KW-0169">Cobalamin biosynthesis</keyword>
<dbReference type="Gene3D" id="3.40.640.10">
    <property type="entry name" value="Type I PLP-dependent aspartate aminotransferase-like (Major domain)"/>
    <property type="match status" value="1"/>
</dbReference>